<proteinExistence type="predicted"/>
<comment type="caution">
    <text evidence="1">The sequence shown here is derived from an EMBL/GenBank/DDBJ whole genome shotgun (WGS) entry which is preliminary data.</text>
</comment>
<evidence type="ECO:0000313" key="1">
    <source>
        <dbReference type="EMBL" id="GBN74451.1"/>
    </source>
</evidence>
<keyword evidence="2" id="KW-1185">Reference proteome</keyword>
<gene>
    <name evidence="1" type="ORF">AVEN_53845_1</name>
</gene>
<evidence type="ECO:0000313" key="2">
    <source>
        <dbReference type="Proteomes" id="UP000499080"/>
    </source>
</evidence>
<organism evidence="1 2">
    <name type="scientific">Araneus ventricosus</name>
    <name type="common">Orbweaver spider</name>
    <name type="synonym">Epeira ventricosa</name>
    <dbReference type="NCBI Taxonomy" id="182803"/>
    <lineage>
        <taxon>Eukaryota</taxon>
        <taxon>Metazoa</taxon>
        <taxon>Ecdysozoa</taxon>
        <taxon>Arthropoda</taxon>
        <taxon>Chelicerata</taxon>
        <taxon>Arachnida</taxon>
        <taxon>Araneae</taxon>
        <taxon>Araneomorphae</taxon>
        <taxon>Entelegynae</taxon>
        <taxon>Araneoidea</taxon>
        <taxon>Araneidae</taxon>
        <taxon>Araneus</taxon>
    </lineage>
</organism>
<name>A0A4Y2RFL8_ARAVE</name>
<sequence>MFLNSLASRGALLYHLLFQVRIPIPQWIHAKSCTVGQTASRWCSVEARGGGYSSGVALVIWFKIRCNFMWAFTETTVRLMCSSWHLTPLHRYHPSDFGEILFAMTTFKTDTS</sequence>
<accession>A0A4Y2RFL8</accession>
<protein>
    <submittedName>
        <fullName evidence="1">Uncharacterized protein</fullName>
    </submittedName>
</protein>
<dbReference type="Proteomes" id="UP000499080">
    <property type="component" value="Unassembled WGS sequence"/>
</dbReference>
<dbReference type="EMBL" id="BGPR01016890">
    <property type="protein sequence ID" value="GBN74451.1"/>
    <property type="molecule type" value="Genomic_DNA"/>
</dbReference>
<dbReference type="AlphaFoldDB" id="A0A4Y2RFL8"/>
<reference evidence="1 2" key="1">
    <citation type="journal article" date="2019" name="Sci. Rep.">
        <title>Orb-weaving spider Araneus ventricosus genome elucidates the spidroin gene catalogue.</title>
        <authorList>
            <person name="Kono N."/>
            <person name="Nakamura H."/>
            <person name="Ohtoshi R."/>
            <person name="Moran D.A.P."/>
            <person name="Shinohara A."/>
            <person name="Yoshida Y."/>
            <person name="Fujiwara M."/>
            <person name="Mori M."/>
            <person name="Tomita M."/>
            <person name="Arakawa K."/>
        </authorList>
    </citation>
    <scope>NUCLEOTIDE SEQUENCE [LARGE SCALE GENOMIC DNA]</scope>
</reference>